<protein>
    <recommendedName>
        <fullName evidence="4 12">Ribosomal RNA small subunit methyltransferase E</fullName>
        <ecNumber evidence="3 12">2.1.1.193</ecNumber>
    </recommendedName>
</protein>
<dbReference type="KEGG" id="gbi:PG2T_14740"/>
<evidence type="ECO:0000259" key="13">
    <source>
        <dbReference type="Pfam" id="PF04452"/>
    </source>
</evidence>
<dbReference type="NCBIfam" id="TIGR00046">
    <property type="entry name" value="RsmE family RNA methyltransferase"/>
    <property type="match status" value="1"/>
</dbReference>
<dbReference type="GO" id="GO:0070475">
    <property type="term" value="P:rRNA base methylation"/>
    <property type="evidence" value="ECO:0007669"/>
    <property type="project" value="TreeGrafter"/>
</dbReference>
<feature type="domain" description="Ribosomal RNA small subunit methyltransferase E methyltransferase" evidence="13">
    <location>
        <begin position="75"/>
        <end position="244"/>
    </location>
</feature>
<keyword evidence="16" id="KW-1185">Reference proteome</keyword>
<evidence type="ECO:0000256" key="12">
    <source>
        <dbReference type="PIRNR" id="PIRNR015601"/>
    </source>
</evidence>
<comment type="similarity">
    <text evidence="2 12">Belongs to the RNA methyltransferase RsmE family.</text>
</comment>
<dbReference type="FunCoup" id="A0A1B1YX56">
    <property type="interactions" value="370"/>
</dbReference>
<keyword evidence="5 12" id="KW-0963">Cytoplasm</keyword>
<evidence type="ECO:0000256" key="5">
    <source>
        <dbReference type="ARBA" id="ARBA00022490"/>
    </source>
</evidence>
<dbReference type="GO" id="GO:0005737">
    <property type="term" value="C:cytoplasm"/>
    <property type="evidence" value="ECO:0007669"/>
    <property type="project" value="UniProtKB-SubCell"/>
</dbReference>
<dbReference type="GO" id="GO:0070042">
    <property type="term" value="F:rRNA (uridine-N3-)-methyltransferase activity"/>
    <property type="evidence" value="ECO:0007669"/>
    <property type="project" value="TreeGrafter"/>
</dbReference>
<evidence type="ECO:0000256" key="9">
    <source>
        <dbReference type="ARBA" id="ARBA00022691"/>
    </source>
</evidence>
<keyword evidence="8 12" id="KW-0808">Transferase</keyword>
<feature type="domain" description="Ribosomal RNA small subunit methyltransferase E PUA-like" evidence="14">
    <location>
        <begin position="23"/>
        <end position="56"/>
    </location>
</feature>
<keyword evidence="9 12" id="KW-0949">S-adenosyl-L-methionine</keyword>
<dbReference type="Proteomes" id="UP000092952">
    <property type="component" value="Chromosome"/>
</dbReference>
<dbReference type="Pfam" id="PF04452">
    <property type="entry name" value="Methyltrans_RNA"/>
    <property type="match status" value="1"/>
</dbReference>
<name>A0A1B1YX56_9GAMM</name>
<dbReference type="Gene3D" id="2.40.240.20">
    <property type="entry name" value="Hypothetical PUA domain-like, domain 1"/>
    <property type="match status" value="1"/>
</dbReference>
<evidence type="ECO:0000256" key="4">
    <source>
        <dbReference type="ARBA" id="ARBA00013673"/>
    </source>
</evidence>
<dbReference type="InterPro" id="IPR046886">
    <property type="entry name" value="RsmE_MTase_dom"/>
</dbReference>
<dbReference type="InterPro" id="IPR046887">
    <property type="entry name" value="RsmE_PUA-like"/>
</dbReference>
<evidence type="ECO:0000256" key="6">
    <source>
        <dbReference type="ARBA" id="ARBA00022552"/>
    </source>
</evidence>
<dbReference type="EC" id="2.1.1.193" evidence="3 12"/>
<dbReference type="InterPro" id="IPR029028">
    <property type="entry name" value="Alpha/beta_knot_MTases"/>
</dbReference>
<evidence type="ECO:0000256" key="3">
    <source>
        <dbReference type="ARBA" id="ARBA00012328"/>
    </source>
</evidence>
<comment type="subcellular location">
    <subcellularLocation>
        <location evidence="1 12">Cytoplasm</location>
    </subcellularLocation>
</comment>
<dbReference type="CDD" id="cd18084">
    <property type="entry name" value="RsmE-like"/>
    <property type="match status" value="1"/>
</dbReference>
<reference evidence="16" key="1">
    <citation type="submission" date="2016-03" db="EMBL/GenBank/DDBJ databases">
        <title>Complete genome sequence of Solimmundus cernigliae, representing a novel lineage of polycyclic aromatic hydrocarbon degraders within the Gammaproteobacteria.</title>
        <authorList>
            <person name="Singleton D.R."/>
            <person name="Dickey A.N."/>
            <person name="Scholl E.H."/>
            <person name="Wright F.A."/>
            <person name="Aitken M.D."/>
        </authorList>
    </citation>
    <scope>NUCLEOTIDE SEQUENCE [LARGE SCALE GENOMIC DNA]</scope>
    <source>
        <strain evidence="16">TR3.2</strain>
    </source>
</reference>
<evidence type="ECO:0000259" key="14">
    <source>
        <dbReference type="Pfam" id="PF20260"/>
    </source>
</evidence>
<evidence type="ECO:0000256" key="7">
    <source>
        <dbReference type="ARBA" id="ARBA00022603"/>
    </source>
</evidence>
<keyword evidence="6 12" id="KW-0698">rRNA processing</keyword>
<dbReference type="PANTHER" id="PTHR30027:SF3">
    <property type="entry name" value="16S RRNA (URACIL(1498)-N(3))-METHYLTRANSFERASE"/>
    <property type="match status" value="1"/>
</dbReference>
<dbReference type="SUPFAM" id="SSF88697">
    <property type="entry name" value="PUA domain-like"/>
    <property type="match status" value="1"/>
</dbReference>
<dbReference type="Gene3D" id="3.40.1280.10">
    <property type="match status" value="1"/>
</dbReference>
<proteinExistence type="inferred from homology"/>
<dbReference type="PANTHER" id="PTHR30027">
    <property type="entry name" value="RIBOSOMAL RNA SMALL SUBUNIT METHYLTRANSFERASE E"/>
    <property type="match status" value="1"/>
</dbReference>
<evidence type="ECO:0000313" key="15">
    <source>
        <dbReference type="EMBL" id="ANX05318.1"/>
    </source>
</evidence>
<evidence type="ECO:0000256" key="11">
    <source>
        <dbReference type="ARBA" id="ARBA00047944"/>
    </source>
</evidence>
<dbReference type="InterPro" id="IPR029026">
    <property type="entry name" value="tRNA_m1G_MTases_N"/>
</dbReference>
<dbReference type="STRING" id="1810504.PG2T_14740"/>
<dbReference type="NCBIfam" id="NF008692">
    <property type="entry name" value="PRK11713.1-5"/>
    <property type="match status" value="1"/>
</dbReference>
<comment type="function">
    <text evidence="10 12">Specifically methylates the N3 position of the uracil ring of uridine 1498 (m3U1498) in 16S rRNA. Acts on the fully assembled 30S ribosomal subunit.</text>
</comment>
<evidence type="ECO:0000313" key="16">
    <source>
        <dbReference type="Proteomes" id="UP000092952"/>
    </source>
</evidence>
<dbReference type="SUPFAM" id="SSF75217">
    <property type="entry name" value="alpha/beta knot"/>
    <property type="match status" value="1"/>
</dbReference>
<gene>
    <name evidence="15" type="ORF">PG2T_14740</name>
</gene>
<evidence type="ECO:0000256" key="1">
    <source>
        <dbReference type="ARBA" id="ARBA00004496"/>
    </source>
</evidence>
<evidence type="ECO:0000256" key="8">
    <source>
        <dbReference type="ARBA" id="ARBA00022679"/>
    </source>
</evidence>
<dbReference type="OrthoDB" id="9815641at2"/>
<dbReference type="InterPro" id="IPR006700">
    <property type="entry name" value="RsmE"/>
</dbReference>
<dbReference type="AlphaFoldDB" id="A0A1B1YX56"/>
<keyword evidence="7 12" id="KW-0489">Methyltransferase</keyword>
<organism evidence="15 16">
    <name type="scientific">Immundisolibacter cernigliae</name>
    <dbReference type="NCBI Taxonomy" id="1810504"/>
    <lineage>
        <taxon>Bacteria</taxon>
        <taxon>Pseudomonadati</taxon>
        <taxon>Pseudomonadota</taxon>
        <taxon>Gammaproteobacteria</taxon>
        <taxon>Immundisolibacterales</taxon>
        <taxon>Immundisolibacteraceae</taxon>
        <taxon>Immundisolibacter</taxon>
    </lineage>
</organism>
<evidence type="ECO:0000256" key="10">
    <source>
        <dbReference type="ARBA" id="ARBA00025699"/>
    </source>
</evidence>
<sequence>MRIPRVYVDQPLASGADCPLDRRALDHAIKVLRLRAGDPLCLFNGQGGEFAAVLARGADGALLAQVGEFTPDRRESPLAVRLVQGISRGERMDYTLQKAVELGVTDIVPVITERTVLRLAGERAERRLAHWRGVVLAACEQSGRTRVPAVAEPCALSEYLAEYLADHSADPAAGAGLLLDWAAPDALTDLAALTGPVSVLIGPEGGLAAAERQAAQAAGYRPVRMGPRILRTETAAVVALAVLQALAGDLGGRRGAGVGP</sequence>
<dbReference type="RefSeq" id="WP_068807197.1">
    <property type="nucleotide sequence ID" value="NZ_CP014671.1"/>
</dbReference>
<comment type="catalytic activity">
    <reaction evidence="11 12">
        <text>uridine(1498) in 16S rRNA + S-adenosyl-L-methionine = N(3)-methyluridine(1498) in 16S rRNA + S-adenosyl-L-homocysteine + H(+)</text>
        <dbReference type="Rhea" id="RHEA:42920"/>
        <dbReference type="Rhea" id="RHEA-COMP:10283"/>
        <dbReference type="Rhea" id="RHEA-COMP:10284"/>
        <dbReference type="ChEBI" id="CHEBI:15378"/>
        <dbReference type="ChEBI" id="CHEBI:57856"/>
        <dbReference type="ChEBI" id="CHEBI:59789"/>
        <dbReference type="ChEBI" id="CHEBI:65315"/>
        <dbReference type="ChEBI" id="CHEBI:74502"/>
        <dbReference type="EC" id="2.1.1.193"/>
    </reaction>
</comment>
<evidence type="ECO:0000256" key="2">
    <source>
        <dbReference type="ARBA" id="ARBA00005528"/>
    </source>
</evidence>
<dbReference type="Pfam" id="PF20260">
    <property type="entry name" value="PUA_4"/>
    <property type="match status" value="1"/>
</dbReference>
<accession>A0A1B1YX56</accession>
<dbReference type="EMBL" id="CP014671">
    <property type="protein sequence ID" value="ANX05318.1"/>
    <property type="molecule type" value="Genomic_DNA"/>
</dbReference>
<dbReference type="InParanoid" id="A0A1B1YX56"/>
<dbReference type="InterPro" id="IPR015947">
    <property type="entry name" value="PUA-like_sf"/>
</dbReference>
<dbReference type="PIRSF" id="PIRSF015601">
    <property type="entry name" value="MTase_slr0722"/>
    <property type="match status" value="1"/>
</dbReference>